<feature type="transmembrane region" description="Helical" evidence="1">
    <location>
        <begin position="6"/>
        <end position="26"/>
    </location>
</feature>
<dbReference type="Pfam" id="PF02517">
    <property type="entry name" value="Rce1-like"/>
    <property type="match status" value="1"/>
</dbReference>
<keyword evidence="1" id="KW-0472">Membrane</keyword>
<organism evidence="3 4">
    <name type="scientific">Tumebacillus flagellatus</name>
    <dbReference type="NCBI Taxonomy" id="1157490"/>
    <lineage>
        <taxon>Bacteria</taxon>
        <taxon>Bacillati</taxon>
        <taxon>Bacillota</taxon>
        <taxon>Bacilli</taxon>
        <taxon>Bacillales</taxon>
        <taxon>Alicyclobacillaceae</taxon>
        <taxon>Tumebacillus</taxon>
    </lineage>
</organism>
<name>A0A074LSU5_9BACL</name>
<feature type="transmembrane region" description="Helical" evidence="1">
    <location>
        <begin position="93"/>
        <end position="115"/>
    </location>
</feature>
<dbReference type="AlphaFoldDB" id="A0A074LSU5"/>
<accession>A0A074LSU5</accession>
<feature type="transmembrane region" description="Helical" evidence="1">
    <location>
        <begin position="135"/>
        <end position="153"/>
    </location>
</feature>
<dbReference type="Proteomes" id="UP000027931">
    <property type="component" value="Unassembled WGS sequence"/>
</dbReference>
<feature type="transmembrane region" description="Helical" evidence="1">
    <location>
        <begin position="62"/>
        <end position="81"/>
    </location>
</feature>
<keyword evidence="1" id="KW-0812">Transmembrane</keyword>
<dbReference type="STRING" id="1157490.EL26_01315"/>
<feature type="transmembrane region" description="Helical" evidence="1">
    <location>
        <begin position="212"/>
        <end position="233"/>
    </location>
</feature>
<comment type="caution">
    <text evidence="3">The sequence shown here is derived from an EMBL/GenBank/DDBJ whole genome shotgun (WGS) entry which is preliminary data.</text>
</comment>
<dbReference type="EMBL" id="JMIR01000001">
    <property type="protein sequence ID" value="KEO85226.1"/>
    <property type="molecule type" value="Genomic_DNA"/>
</dbReference>
<keyword evidence="4" id="KW-1185">Reference proteome</keyword>
<dbReference type="GO" id="GO:0080120">
    <property type="term" value="P:CAAX-box protein maturation"/>
    <property type="evidence" value="ECO:0007669"/>
    <property type="project" value="UniProtKB-ARBA"/>
</dbReference>
<dbReference type="OrthoDB" id="2380258at2"/>
<evidence type="ECO:0000259" key="2">
    <source>
        <dbReference type="Pfam" id="PF02517"/>
    </source>
</evidence>
<dbReference type="InterPro" id="IPR003675">
    <property type="entry name" value="Rce1/LyrA-like_dom"/>
</dbReference>
<feature type="transmembrane region" description="Helical" evidence="1">
    <location>
        <begin position="165"/>
        <end position="192"/>
    </location>
</feature>
<proteinExistence type="predicted"/>
<gene>
    <name evidence="3" type="ORF">EL26_01315</name>
</gene>
<protein>
    <recommendedName>
        <fullName evidence="2">CAAX prenyl protease 2/Lysostaphin resistance protein A-like domain-containing protein</fullName>
    </recommendedName>
</protein>
<evidence type="ECO:0000313" key="3">
    <source>
        <dbReference type="EMBL" id="KEO85226.1"/>
    </source>
</evidence>
<feature type="domain" description="CAAX prenyl protease 2/Lysostaphin resistance protein A-like" evidence="2">
    <location>
        <begin position="132"/>
        <end position="226"/>
    </location>
</feature>
<keyword evidence="1" id="KW-1133">Transmembrane helix</keyword>
<dbReference type="GO" id="GO:0004175">
    <property type="term" value="F:endopeptidase activity"/>
    <property type="evidence" value="ECO:0007669"/>
    <property type="project" value="UniProtKB-ARBA"/>
</dbReference>
<evidence type="ECO:0000256" key="1">
    <source>
        <dbReference type="SAM" id="Phobius"/>
    </source>
</evidence>
<sequence>MPNWVELLNLHAALLPLLGAFYIIQLPSHPERKVAKPILLGLLVTLGSWVQTGTLSGLLQGVLYGLSTFGAAMAAPGRWWNERRRGGKSVWKVIGWGVVFGLVQVGMELLFGLMVRGTVEESSMRALLAGSPWPWLFPAGAAVAAGIYEELVYRRLADVWLSRWFPGWVVALLSSLLWACTHTAAGVSPWYVQVLELGLVVGPLSYAFYRRFGLLAVMVAHGAYNLGAALMALL</sequence>
<reference evidence="3 4" key="1">
    <citation type="journal article" date="2013" name="Int. J. Syst. Evol. Microbiol.">
        <title>Tumebacillus flagellatus sp. nov., an alpha-amylase/pullulanase-producing bacterium isolated from cassava wastewater.</title>
        <authorList>
            <person name="Wang Q."/>
            <person name="Xie N."/>
            <person name="Qin Y."/>
            <person name="Shen N."/>
            <person name="Zhu J."/>
            <person name="Mi H."/>
            <person name="Huang R."/>
        </authorList>
    </citation>
    <scope>NUCLEOTIDE SEQUENCE [LARGE SCALE GENOMIC DNA]</scope>
    <source>
        <strain evidence="3 4">GST4</strain>
    </source>
</reference>
<evidence type="ECO:0000313" key="4">
    <source>
        <dbReference type="Proteomes" id="UP000027931"/>
    </source>
</evidence>
<dbReference type="RefSeq" id="WP_038083511.1">
    <property type="nucleotide sequence ID" value="NZ_JMIR01000001.1"/>
</dbReference>